<feature type="transmembrane region" description="Helical" evidence="3">
    <location>
        <begin position="63"/>
        <end position="84"/>
    </location>
</feature>
<name>A0A7G9YCZ8_9EURY</name>
<protein>
    <recommendedName>
        <fullName evidence="5">Archaetidylinositol phosphate synthase</fullName>
    </recommendedName>
</protein>
<keyword evidence="3" id="KW-1133">Transmembrane helix</keyword>
<comment type="similarity">
    <text evidence="2">Belongs to the CDP-alcohol phosphatidyltransferase class-I family.</text>
</comment>
<dbReference type="InterPro" id="IPR043130">
    <property type="entry name" value="CDP-OH_PTrfase_TM_dom"/>
</dbReference>
<organism evidence="4">
    <name type="scientific">Candidatus Methanogaster sp. ANME-2c ERB4</name>
    <dbReference type="NCBI Taxonomy" id="2759911"/>
    <lineage>
        <taxon>Archaea</taxon>
        <taxon>Methanobacteriati</taxon>
        <taxon>Methanobacteriota</taxon>
        <taxon>Stenosarchaea group</taxon>
        <taxon>Methanomicrobia</taxon>
        <taxon>Methanosarcinales</taxon>
        <taxon>ANME-2 cluster</taxon>
        <taxon>Candidatus Methanogasteraceae</taxon>
        <taxon>Candidatus Methanogaster</taxon>
    </lineage>
</organism>
<proteinExistence type="inferred from homology"/>
<dbReference type="InterPro" id="IPR000462">
    <property type="entry name" value="CDP-OH_P_trans"/>
</dbReference>
<dbReference type="InterPro" id="IPR048254">
    <property type="entry name" value="CDP_ALCOHOL_P_TRANSF_CS"/>
</dbReference>
<accession>A0A7G9YCZ8</accession>
<dbReference type="AlphaFoldDB" id="A0A7G9YCZ8"/>
<feature type="transmembrane region" description="Helical" evidence="3">
    <location>
        <begin position="105"/>
        <end position="120"/>
    </location>
</feature>
<dbReference type="PROSITE" id="PS00379">
    <property type="entry name" value="CDP_ALCOHOL_P_TRANSF"/>
    <property type="match status" value="1"/>
</dbReference>
<feature type="transmembrane region" description="Helical" evidence="3">
    <location>
        <begin position="163"/>
        <end position="180"/>
    </location>
</feature>
<reference evidence="4" key="1">
    <citation type="submission" date="2020-06" db="EMBL/GenBank/DDBJ databases">
        <title>Unique genomic features of the anaerobic methanotrophic archaea.</title>
        <authorList>
            <person name="Chadwick G.L."/>
            <person name="Skennerton C.T."/>
            <person name="Laso-Perez R."/>
            <person name="Leu A.O."/>
            <person name="Speth D.R."/>
            <person name="Yu H."/>
            <person name="Morgan-Lang C."/>
            <person name="Hatzenpichler R."/>
            <person name="Goudeau D."/>
            <person name="Malmstrom R."/>
            <person name="Brazelton W.J."/>
            <person name="Woyke T."/>
            <person name="Hallam S.J."/>
            <person name="Tyson G.W."/>
            <person name="Wegener G."/>
            <person name="Boetius A."/>
            <person name="Orphan V."/>
        </authorList>
    </citation>
    <scope>NUCLEOTIDE SEQUENCE</scope>
</reference>
<evidence type="ECO:0008006" key="5">
    <source>
        <dbReference type="Google" id="ProtNLM"/>
    </source>
</evidence>
<sequence>MVLDSLLRDYVDNCVLVRKIAKFLAAVGISPNLLSVASLVFAVLAGLFFFFAGNAPHLPFNPILLLAGVFVCLSAFLDCIDGVLAREIGNANKKGDFLDHVLDRYSDVFIIMGIILGGYVHPRWEIGAIALIGVLLSSYMGTQAQAVGLSRVYGGLIGRVDRLLIIIVATLLNLIYPYPIPASGLLSVLSFSFLGWTIVIFAVLCNVTALQRFFYAWKRI</sequence>
<feature type="transmembrane region" description="Helical" evidence="3">
    <location>
        <begin position="186"/>
        <end position="210"/>
    </location>
</feature>
<dbReference type="EMBL" id="MT631160">
    <property type="protein sequence ID" value="QNO45882.1"/>
    <property type="molecule type" value="Genomic_DNA"/>
</dbReference>
<gene>
    <name evidence="4" type="ORF">LAAKCKNM_00002</name>
</gene>
<evidence type="ECO:0000256" key="1">
    <source>
        <dbReference type="ARBA" id="ARBA00022679"/>
    </source>
</evidence>
<dbReference type="GO" id="GO:0016780">
    <property type="term" value="F:phosphotransferase activity, for other substituted phosphate groups"/>
    <property type="evidence" value="ECO:0007669"/>
    <property type="project" value="InterPro"/>
</dbReference>
<evidence type="ECO:0000313" key="4">
    <source>
        <dbReference type="EMBL" id="QNO45882.1"/>
    </source>
</evidence>
<keyword evidence="3" id="KW-0472">Membrane</keyword>
<feature type="transmembrane region" description="Helical" evidence="3">
    <location>
        <begin position="126"/>
        <end position="142"/>
    </location>
</feature>
<dbReference type="Pfam" id="PF01066">
    <property type="entry name" value="CDP-OH_P_transf"/>
    <property type="match status" value="1"/>
</dbReference>
<keyword evidence="3" id="KW-0812">Transmembrane</keyword>
<dbReference type="Gene3D" id="1.20.120.1760">
    <property type="match status" value="1"/>
</dbReference>
<evidence type="ECO:0000256" key="3">
    <source>
        <dbReference type="SAM" id="Phobius"/>
    </source>
</evidence>
<evidence type="ECO:0000256" key="2">
    <source>
        <dbReference type="RuleBase" id="RU003750"/>
    </source>
</evidence>
<dbReference type="GO" id="GO:0016020">
    <property type="term" value="C:membrane"/>
    <property type="evidence" value="ECO:0007669"/>
    <property type="project" value="InterPro"/>
</dbReference>
<dbReference type="GO" id="GO:0008654">
    <property type="term" value="P:phospholipid biosynthetic process"/>
    <property type="evidence" value="ECO:0007669"/>
    <property type="project" value="InterPro"/>
</dbReference>
<keyword evidence="1 2" id="KW-0808">Transferase</keyword>
<feature type="transmembrane region" description="Helical" evidence="3">
    <location>
        <begin position="23"/>
        <end position="51"/>
    </location>
</feature>